<protein>
    <submittedName>
        <fullName evidence="1">Uncharacterized protein</fullName>
    </submittedName>
</protein>
<comment type="caution">
    <text evidence="1">The sequence shown here is derived from an EMBL/GenBank/DDBJ whole genome shotgun (WGS) entry which is preliminary data.</text>
</comment>
<organism evidence="1 3">
    <name type="scientific">Trichonephila inaurata madagascariensis</name>
    <dbReference type="NCBI Taxonomy" id="2747483"/>
    <lineage>
        <taxon>Eukaryota</taxon>
        <taxon>Metazoa</taxon>
        <taxon>Ecdysozoa</taxon>
        <taxon>Arthropoda</taxon>
        <taxon>Chelicerata</taxon>
        <taxon>Arachnida</taxon>
        <taxon>Araneae</taxon>
        <taxon>Araneomorphae</taxon>
        <taxon>Entelegynae</taxon>
        <taxon>Araneoidea</taxon>
        <taxon>Nephilidae</taxon>
        <taxon>Trichonephila</taxon>
        <taxon>Trichonephila inaurata</taxon>
    </lineage>
</organism>
<evidence type="ECO:0000313" key="2">
    <source>
        <dbReference type="EMBL" id="GFY73050.1"/>
    </source>
</evidence>
<sequence>MVSTPYEEFEKWEWVQESYLLAQYSKVNRLNKKIEFNHFLECEKECFNKLDCFSDGKKLYTDSCTIHKSPSLLAHLDSTSVIYNEFVTQQFLNLESG</sequence>
<name>A0A8X6YAI7_9ARAC</name>
<proteinExistence type="predicted"/>
<evidence type="ECO:0000313" key="1">
    <source>
        <dbReference type="EMBL" id="GFY66029.1"/>
    </source>
</evidence>
<keyword evidence="3" id="KW-1185">Reference proteome</keyword>
<dbReference type="Proteomes" id="UP000886998">
    <property type="component" value="Unassembled WGS sequence"/>
</dbReference>
<gene>
    <name evidence="1" type="ORF">TNIN_393751</name>
    <name evidence="2" type="ORF">TNIN_494211</name>
</gene>
<accession>A0A8X6YAI7</accession>
<dbReference type="AlphaFoldDB" id="A0A8X6YAI7"/>
<dbReference type="EMBL" id="BMAV01019805">
    <property type="protein sequence ID" value="GFY73050.1"/>
    <property type="molecule type" value="Genomic_DNA"/>
</dbReference>
<reference evidence="1" key="1">
    <citation type="submission" date="2020-08" db="EMBL/GenBank/DDBJ databases">
        <title>Multicomponent nature underlies the extraordinary mechanical properties of spider dragline silk.</title>
        <authorList>
            <person name="Kono N."/>
            <person name="Nakamura H."/>
            <person name="Mori M."/>
            <person name="Yoshida Y."/>
            <person name="Ohtoshi R."/>
            <person name="Malay A.D."/>
            <person name="Moran D.A.P."/>
            <person name="Tomita M."/>
            <person name="Numata K."/>
            <person name="Arakawa K."/>
        </authorList>
    </citation>
    <scope>NUCLEOTIDE SEQUENCE</scope>
</reference>
<evidence type="ECO:0000313" key="3">
    <source>
        <dbReference type="Proteomes" id="UP000886998"/>
    </source>
</evidence>
<dbReference type="EMBL" id="BMAV01015810">
    <property type="protein sequence ID" value="GFY66029.1"/>
    <property type="molecule type" value="Genomic_DNA"/>
</dbReference>